<keyword evidence="4 8" id="KW-0812">Transmembrane</keyword>
<feature type="transmembrane region" description="Helical" evidence="8">
    <location>
        <begin position="127"/>
        <end position="145"/>
    </location>
</feature>
<evidence type="ECO:0000256" key="7">
    <source>
        <dbReference type="ARBA" id="ARBA00024033"/>
    </source>
</evidence>
<keyword evidence="10" id="KW-1185">Reference proteome</keyword>
<sequence>MTEQTELAGRRLTGQPRIRRWLVEVLPGYLVSLAMLPVIISGGKFWPWTPQTTDLQVYLYAVRAMLHGENIMTWTSPDWHLYFIYPPISAILMIPLAIGPYLFWQLVWIAGLVIAQNAVMIRCGVPRGWALGLLSAALVIGMEPIRTTIGYGQINTFLMAMVIIDLLPAAPGRKRRIPGGLLIGIAAAVKLTPALFVLMLLILGRKKPAITAMITFVVLTAVGTALQPAATVTYVKSLIGGETHTSGPLYVGNQSLLGVVLRFFGETTTNSHIGLLLSFLVAVLAAIVGAYWWKQGGHVLAIAMVGLGTNLASPLSWTHHFVWILPLGLAAIYQLRRRPWPGARADHVPLPRWMSIGAGILVVYVSACLPLALLPYAGGEENSYNAGQRLIANLGPLLAAALMVGTAIRMIRRRPV</sequence>
<evidence type="ECO:0000256" key="2">
    <source>
        <dbReference type="ARBA" id="ARBA00022475"/>
    </source>
</evidence>
<evidence type="ECO:0000256" key="6">
    <source>
        <dbReference type="ARBA" id="ARBA00023136"/>
    </source>
</evidence>
<evidence type="ECO:0000256" key="4">
    <source>
        <dbReference type="ARBA" id="ARBA00022692"/>
    </source>
</evidence>
<comment type="similarity">
    <text evidence="7">Belongs to the glycosyltransferase 87 family.</text>
</comment>
<evidence type="ECO:0000256" key="3">
    <source>
        <dbReference type="ARBA" id="ARBA00022679"/>
    </source>
</evidence>
<dbReference type="STRING" id="630515.SAMN04489812_5133"/>
<feature type="transmembrane region" description="Helical" evidence="8">
    <location>
        <begin position="151"/>
        <end position="169"/>
    </location>
</feature>
<gene>
    <name evidence="9" type="ORF">SAMN04489812_5133</name>
</gene>
<keyword evidence="3 9" id="KW-0808">Transferase</keyword>
<feature type="transmembrane region" description="Helical" evidence="8">
    <location>
        <begin position="21"/>
        <end position="40"/>
    </location>
</feature>
<accession>A0A1H1ZDX4</accession>
<dbReference type="GO" id="GO:0005886">
    <property type="term" value="C:plasma membrane"/>
    <property type="evidence" value="ECO:0007669"/>
    <property type="project" value="UniProtKB-SubCell"/>
</dbReference>
<dbReference type="AlphaFoldDB" id="A0A1H1ZDX4"/>
<evidence type="ECO:0000313" key="9">
    <source>
        <dbReference type="EMBL" id="SDT31416.1"/>
    </source>
</evidence>
<feature type="transmembrane region" description="Helical" evidence="8">
    <location>
        <begin position="273"/>
        <end position="293"/>
    </location>
</feature>
<dbReference type="GO" id="GO:0016758">
    <property type="term" value="F:hexosyltransferase activity"/>
    <property type="evidence" value="ECO:0007669"/>
    <property type="project" value="InterPro"/>
</dbReference>
<dbReference type="Proteomes" id="UP000199103">
    <property type="component" value="Chromosome I"/>
</dbReference>
<proteinExistence type="inferred from homology"/>
<dbReference type="Pfam" id="PF09594">
    <property type="entry name" value="GT87"/>
    <property type="match status" value="1"/>
</dbReference>
<feature type="transmembrane region" description="Helical" evidence="8">
    <location>
        <begin position="209"/>
        <end position="226"/>
    </location>
</feature>
<feature type="transmembrane region" description="Helical" evidence="8">
    <location>
        <begin position="390"/>
        <end position="411"/>
    </location>
</feature>
<reference evidence="9 10" key="1">
    <citation type="submission" date="2016-10" db="EMBL/GenBank/DDBJ databases">
        <authorList>
            <person name="de Groot N.N."/>
        </authorList>
    </citation>
    <scope>NUCLEOTIDE SEQUENCE [LARGE SCALE GENOMIC DNA]</scope>
    <source>
        <strain evidence="9 10">DSM 21800</strain>
    </source>
</reference>
<keyword evidence="5 8" id="KW-1133">Transmembrane helix</keyword>
<organism evidence="9 10">
    <name type="scientific">Microlunatus soli</name>
    <dbReference type="NCBI Taxonomy" id="630515"/>
    <lineage>
        <taxon>Bacteria</taxon>
        <taxon>Bacillati</taxon>
        <taxon>Actinomycetota</taxon>
        <taxon>Actinomycetes</taxon>
        <taxon>Propionibacteriales</taxon>
        <taxon>Propionibacteriaceae</taxon>
        <taxon>Microlunatus</taxon>
    </lineage>
</organism>
<protein>
    <submittedName>
        <fullName evidence="9">Alpha-1,2-mannosyltransferase</fullName>
    </submittedName>
</protein>
<dbReference type="RefSeq" id="WP_091528878.1">
    <property type="nucleotide sequence ID" value="NZ_LT629772.1"/>
</dbReference>
<dbReference type="InterPro" id="IPR018584">
    <property type="entry name" value="GT87"/>
</dbReference>
<feature type="transmembrane region" description="Helical" evidence="8">
    <location>
        <begin position="181"/>
        <end position="203"/>
    </location>
</feature>
<keyword evidence="9" id="KW-0328">Glycosyltransferase</keyword>
<evidence type="ECO:0000256" key="1">
    <source>
        <dbReference type="ARBA" id="ARBA00004651"/>
    </source>
</evidence>
<evidence type="ECO:0000313" key="10">
    <source>
        <dbReference type="Proteomes" id="UP000199103"/>
    </source>
</evidence>
<dbReference type="OrthoDB" id="9774600at2"/>
<dbReference type="EMBL" id="LT629772">
    <property type="protein sequence ID" value="SDT31416.1"/>
    <property type="molecule type" value="Genomic_DNA"/>
</dbReference>
<name>A0A1H1ZDX4_9ACTN</name>
<feature type="transmembrane region" description="Helical" evidence="8">
    <location>
        <begin position="356"/>
        <end position="378"/>
    </location>
</feature>
<keyword evidence="6 8" id="KW-0472">Membrane</keyword>
<evidence type="ECO:0000256" key="8">
    <source>
        <dbReference type="SAM" id="Phobius"/>
    </source>
</evidence>
<keyword evidence="2" id="KW-1003">Cell membrane</keyword>
<feature type="transmembrane region" description="Helical" evidence="8">
    <location>
        <begin position="317"/>
        <end position="335"/>
    </location>
</feature>
<comment type="subcellular location">
    <subcellularLocation>
        <location evidence="1">Cell membrane</location>
        <topology evidence="1">Multi-pass membrane protein</topology>
    </subcellularLocation>
</comment>
<feature type="transmembrane region" description="Helical" evidence="8">
    <location>
        <begin position="82"/>
        <end position="115"/>
    </location>
</feature>
<evidence type="ECO:0000256" key="5">
    <source>
        <dbReference type="ARBA" id="ARBA00022989"/>
    </source>
</evidence>